<feature type="transmembrane region" description="Helical" evidence="2">
    <location>
        <begin position="240"/>
        <end position="260"/>
    </location>
</feature>
<sequence length="323" mass="35517">MNSEVDLHHAASDCPNCGASVSGNFCHQCGQETVLHPPSTREFLHEFIGHYVALEGKLLQTMKLLLLKPGQLSLEYLQGRRVRYIEPLRVYLTFSLIFFAVFKFMGEDHHIGNVKLKGVPVVVTDSHDKKKAPAAHPPGAAAAQPDENESDDPPVADDVRAELRKDETLQDIKKDLGEDNAGIVEKLEKIASAAADDDGAELKKVFFGSAPYAVFAMMPLFALYLKILYLGTGKRYGEHLLFALHTNAFAFLMLTLLILIPEGVPLVGKLLGLWLVFYLPTAMRRVYGGSRTLTALRWIVLMFLHVLTLTVAISATVGVGAAH</sequence>
<dbReference type="InterPro" id="IPR022134">
    <property type="entry name" value="DUF3667"/>
</dbReference>
<gene>
    <name evidence="3" type="ORF">NX782_15490</name>
</gene>
<keyword evidence="2" id="KW-1133">Transmembrane helix</keyword>
<feature type="region of interest" description="Disordered" evidence="1">
    <location>
        <begin position="127"/>
        <end position="156"/>
    </location>
</feature>
<keyword evidence="4" id="KW-1185">Reference proteome</keyword>
<evidence type="ECO:0000256" key="2">
    <source>
        <dbReference type="SAM" id="Phobius"/>
    </source>
</evidence>
<feature type="transmembrane region" description="Helical" evidence="2">
    <location>
        <begin position="88"/>
        <end position="106"/>
    </location>
</feature>
<organism evidence="3 4">
    <name type="scientific">Massilia norwichensis</name>
    <dbReference type="NCBI Taxonomy" id="1442366"/>
    <lineage>
        <taxon>Bacteria</taxon>
        <taxon>Pseudomonadati</taxon>
        <taxon>Pseudomonadota</taxon>
        <taxon>Betaproteobacteria</taxon>
        <taxon>Burkholderiales</taxon>
        <taxon>Oxalobacteraceae</taxon>
        <taxon>Telluria group</taxon>
        <taxon>Massilia</taxon>
    </lineage>
</organism>
<proteinExistence type="predicted"/>
<keyword evidence="2" id="KW-0472">Membrane</keyword>
<protein>
    <submittedName>
        <fullName evidence="3">DUF3667 domain-containing protein</fullName>
    </submittedName>
</protein>
<dbReference type="Pfam" id="PF12412">
    <property type="entry name" value="DUF3667"/>
    <property type="match status" value="1"/>
</dbReference>
<name>A0ABT2A8S7_9BURK</name>
<evidence type="ECO:0000313" key="3">
    <source>
        <dbReference type="EMBL" id="MCS0590598.1"/>
    </source>
</evidence>
<comment type="caution">
    <text evidence="3">The sequence shown here is derived from an EMBL/GenBank/DDBJ whole genome shotgun (WGS) entry which is preliminary data.</text>
</comment>
<reference evidence="3 4" key="1">
    <citation type="submission" date="2022-08" db="EMBL/GenBank/DDBJ databases">
        <title>Reclassification of Massilia species as members of the genera Telluria, Duganella, Pseudoduganella, Mokoshia gen. nov. and Zemynaea gen. nov. using orthogonal and non-orthogonal genome-based approaches.</title>
        <authorList>
            <person name="Bowman J.P."/>
        </authorList>
    </citation>
    <scope>NUCLEOTIDE SEQUENCE [LARGE SCALE GENOMIC DNA]</scope>
    <source>
        <strain evidence="3 4">LMG 28164</strain>
    </source>
</reference>
<accession>A0ABT2A8S7</accession>
<feature type="compositionally biased region" description="Acidic residues" evidence="1">
    <location>
        <begin position="146"/>
        <end position="155"/>
    </location>
</feature>
<evidence type="ECO:0000256" key="1">
    <source>
        <dbReference type="SAM" id="MobiDB-lite"/>
    </source>
</evidence>
<dbReference type="Proteomes" id="UP001205560">
    <property type="component" value="Unassembled WGS sequence"/>
</dbReference>
<feature type="transmembrane region" description="Helical" evidence="2">
    <location>
        <begin position="210"/>
        <end position="228"/>
    </location>
</feature>
<evidence type="ECO:0000313" key="4">
    <source>
        <dbReference type="Proteomes" id="UP001205560"/>
    </source>
</evidence>
<dbReference type="EMBL" id="JANUGX010000018">
    <property type="protein sequence ID" value="MCS0590598.1"/>
    <property type="molecule type" value="Genomic_DNA"/>
</dbReference>
<feature type="transmembrane region" description="Helical" evidence="2">
    <location>
        <begin position="295"/>
        <end position="322"/>
    </location>
</feature>
<dbReference type="RefSeq" id="WP_258846376.1">
    <property type="nucleotide sequence ID" value="NZ_JANUGX010000018.1"/>
</dbReference>
<keyword evidence="2" id="KW-0812">Transmembrane</keyword>
<feature type="transmembrane region" description="Helical" evidence="2">
    <location>
        <begin position="266"/>
        <end position="283"/>
    </location>
</feature>